<dbReference type="GO" id="GO:0016747">
    <property type="term" value="F:acyltransferase activity, transferring groups other than amino-acyl groups"/>
    <property type="evidence" value="ECO:0007669"/>
    <property type="project" value="InterPro"/>
</dbReference>
<dbReference type="Pfam" id="PF13302">
    <property type="entry name" value="Acetyltransf_3"/>
    <property type="match status" value="1"/>
</dbReference>
<proteinExistence type="predicted"/>
<dbReference type="SUPFAM" id="SSF55729">
    <property type="entry name" value="Acyl-CoA N-acyltransferases (Nat)"/>
    <property type="match status" value="1"/>
</dbReference>
<dbReference type="Proteomes" id="UP000266915">
    <property type="component" value="Unassembled WGS sequence"/>
</dbReference>
<name>A0A3N2BYF1_9MICO</name>
<protein>
    <submittedName>
        <fullName evidence="2">RimJ/RimL family protein N-acetyltransferase</fullName>
    </submittedName>
</protein>
<dbReference type="AlphaFoldDB" id="A0A3N2BYF1"/>
<dbReference type="PROSITE" id="PS51186">
    <property type="entry name" value="GNAT"/>
    <property type="match status" value="1"/>
</dbReference>
<feature type="domain" description="N-acetyltransferase" evidence="1">
    <location>
        <begin position="8"/>
        <end position="155"/>
    </location>
</feature>
<dbReference type="CDD" id="cd04301">
    <property type="entry name" value="NAT_SF"/>
    <property type="match status" value="1"/>
</dbReference>
<dbReference type="EMBL" id="RKHL01000001">
    <property type="protein sequence ID" value="ROR80295.1"/>
    <property type="molecule type" value="Genomic_DNA"/>
</dbReference>
<comment type="caution">
    <text evidence="2">The sequence shown here is derived from an EMBL/GenBank/DDBJ whole genome shotgun (WGS) entry which is preliminary data.</text>
</comment>
<organism evidence="2 3">
    <name type="scientific">Plantibacter flavus</name>
    <dbReference type="NCBI Taxonomy" id="150123"/>
    <lineage>
        <taxon>Bacteria</taxon>
        <taxon>Bacillati</taxon>
        <taxon>Actinomycetota</taxon>
        <taxon>Actinomycetes</taxon>
        <taxon>Micrococcales</taxon>
        <taxon>Microbacteriaceae</taxon>
        <taxon>Plantibacter</taxon>
    </lineage>
</organism>
<evidence type="ECO:0000259" key="1">
    <source>
        <dbReference type="PROSITE" id="PS51186"/>
    </source>
</evidence>
<dbReference type="Gene3D" id="3.40.630.30">
    <property type="match status" value="1"/>
</dbReference>
<reference evidence="2 3" key="1">
    <citation type="submission" date="2018-11" db="EMBL/GenBank/DDBJ databases">
        <title>Sequencing the genomes of 1000 actinobacteria strains.</title>
        <authorList>
            <person name="Klenk H.-P."/>
        </authorList>
    </citation>
    <scope>NUCLEOTIDE SEQUENCE [LARGE SCALE GENOMIC DNA]</scope>
    <source>
        <strain evidence="2 3">DSM 14012</strain>
    </source>
</reference>
<sequence length="180" mass="19734">MSQLSLQPIERPRDDDAFVEFLSTHEFPFHVRPRPTAEDARARLVAGVVDGPGAFGCWVLADGEVVGVVTLEDLEDDAALIDLRLAKDARGRGIGSAVLPVIVTEVFGRFPSVRKLEGQTREDNVAMRRAFRRAGWVKEAHYREGWPVSGGLPLASVAYAILRSDVQSGTTTPVPWDDEP</sequence>
<dbReference type="InterPro" id="IPR000182">
    <property type="entry name" value="GNAT_dom"/>
</dbReference>
<keyword evidence="2" id="KW-0808">Transferase</keyword>
<accession>A0A3N2BYF1</accession>
<dbReference type="InterPro" id="IPR016181">
    <property type="entry name" value="Acyl_CoA_acyltransferase"/>
</dbReference>
<dbReference type="RefSeq" id="WP_085512158.1">
    <property type="nucleotide sequence ID" value="NZ_FXAP01000003.1"/>
</dbReference>
<evidence type="ECO:0000313" key="3">
    <source>
        <dbReference type="Proteomes" id="UP000266915"/>
    </source>
</evidence>
<keyword evidence="3" id="KW-1185">Reference proteome</keyword>
<gene>
    <name evidence="2" type="ORF">EDD42_0333</name>
</gene>
<evidence type="ECO:0000313" key="2">
    <source>
        <dbReference type="EMBL" id="ROR80295.1"/>
    </source>
</evidence>